<dbReference type="NCBIfam" id="TIGR03319">
    <property type="entry name" value="RNase_Y"/>
    <property type="match status" value="1"/>
</dbReference>
<evidence type="ECO:0000313" key="8">
    <source>
        <dbReference type="EMBL" id="SVA66284.1"/>
    </source>
</evidence>
<dbReference type="AlphaFoldDB" id="A0A381XNE2"/>
<dbReference type="CDD" id="cd00077">
    <property type="entry name" value="HDc"/>
    <property type="match status" value="1"/>
</dbReference>
<accession>A0A381XNE2</accession>
<dbReference type="PROSITE" id="PS51831">
    <property type="entry name" value="HD"/>
    <property type="match status" value="1"/>
</dbReference>
<dbReference type="GO" id="GO:0016787">
    <property type="term" value="F:hydrolase activity"/>
    <property type="evidence" value="ECO:0007669"/>
    <property type="project" value="UniProtKB-KW"/>
</dbReference>
<dbReference type="GO" id="GO:0004519">
    <property type="term" value="F:endonuclease activity"/>
    <property type="evidence" value="ECO:0007669"/>
    <property type="project" value="UniProtKB-KW"/>
</dbReference>
<evidence type="ECO:0000256" key="6">
    <source>
        <dbReference type="SAM" id="Phobius"/>
    </source>
</evidence>
<dbReference type="SUPFAM" id="SSF109604">
    <property type="entry name" value="HD-domain/PDEase-like"/>
    <property type="match status" value="1"/>
</dbReference>
<feature type="transmembrane region" description="Helical" evidence="6">
    <location>
        <begin position="6"/>
        <end position="24"/>
    </location>
</feature>
<dbReference type="Pfam" id="PF00013">
    <property type="entry name" value="KH_1"/>
    <property type="match status" value="1"/>
</dbReference>
<feature type="domain" description="HD" evidence="7">
    <location>
        <begin position="340"/>
        <end position="433"/>
    </location>
</feature>
<gene>
    <name evidence="8" type="ORF">METZ01_LOCUS119138</name>
</gene>
<dbReference type="PANTHER" id="PTHR12826:SF15">
    <property type="entry name" value="RIBONUCLEASE Y"/>
    <property type="match status" value="1"/>
</dbReference>
<dbReference type="HAMAP" id="MF_00335">
    <property type="entry name" value="RNase_Y"/>
    <property type="match status" value="1"/>
</dbReference>
<dbReference type="InterPro" id="IPR003607">
    <property type="entry name" value="HD/PDEase_dom"/>
</dbReference>
<dbReference type="Pfam" id="PF01966">
    <property type="entry name" value="HD"/>
    <property type="match status" value="1"/>
</dbReference>
<name>A0A381XNE2_9ZZZZ</name>
<dbReference type="InterPro" id="IPR004088">
    <property type="entry name" value="KH_dom_type_1"/>
</dbReference>
<feature type="coiled-coil region" evidence="5">
    <location>
        <begin position="156"/>
        <end position="203"/>
    </location>
</feature>
<keyword evidence="5" id="KW-0175">Coiled coil</keyword>
<dbReference type="Gene3D" id="3.30.1370.10">
    <property type="entry name" value="K Homology domain, type 1"/>
    <property type="match status" value="1"/>
</dbReference>
<dbReference type="InterPro" id="IPR004087">
    <property type="entry name" value="KH_dom"/>
</dbReference>
<sequence>MITPPVLLAAAVGVVLGALVGLAVSRSRERARRVLEKQGAQGEASRILERARDEADNIRKAGELAGREEGFRLREAWEKDESRRREDVERAERRAEERTDTLDRQAERLNLREGELKDRIDTLEQREDADQKRAALVTEERAEVQRRLESVAGLSAEDAKKEIIEDLEDAARAEAANSLREIREETQREADKEARKIVALSIQRMAADLTAETTVSVVQLPSDEMKGRIIGREGRNIRSFEEATGVDVIIDDTPEAVVLSAFDPVRRETARIALERLVEDGRIHPGRIEEIVEKAAEEVEKSMLEAAEEALYELGIHNVHAEIVKTLGRLRFRTSYGQNQLQHAKEVALLAGTMAAEMGLDVQAAKRAGILHDVGKGMTHEHEGTHVELGYRLCKKHNENEVVLNAIKAHHDEEPHHFAETFLVTAADAISGSRPGARREMFEGYVKRLEKLEELAMEQPGVERCFAIQAGRELRVMVSPEKVGDEKMAQISEEVARRIESELQYPGQIKVVVVRETRTIDFAR</sequence>
<evidence type="ECO:0000256" key="2">
    <source>
        <dbReference type="ARBA" id="ARBA00022759"/>
    </source>
</evidence>
<dbReference type="InterPro" id="IPR022711">
    <property type="entry name" value="RNase_Y_N"/>
</dbReference>
<evidence type="ECO:0000259" key="7">
    <source>
        <dbReference type="PROSITE" id="PS51831"/>
    </source>
</evidence>
<dbReference type="InterPro" id="IPR017705">
    <property type="entry name" value="Ribonuclease_Y"/>
</dbReference>
<evidence type="ECO:0000256" key="1">
    <source>
        <dbReference type="ARBA" id="ARBA00022722"/>
    </source>
</evidence>
<dbReference type="InterPro" id="IPR036612">
    <property type="entry name" value="KH_dom_type_1_sf"/>
</dbReference>
<proteinExistence type="inferred from homology"/>
<reference evidence="8" key="1">
    <citation type="submission" date="2018-05" db="EMBL/GenBank/DDBJ databases">
        <authorList>
            <person name="Lanie J.A."/>
            <person name="Ng W.-L."/>
            <person name="Kazmierczak K.M."/>
            <person name="Andrzejewski T.M."/>
            <person name="Davidsen T.M."/>
            <person name="Wayne K.J."/>
            <person name="Tettelin H."/>
            <person name="Glass J.I."/>
            <person name="Rusch D."/>
            <person name="Podicherti R."/>
            <person name="Tsui H.-C.T."/>
            <person name="Winkler M.E."/>
        </authorList>
    </citation>
    <scope>NUCLEOTIDE SEQUENCE</scope>
</reference>
<dbReference type="SMART" id="SM00322">
    <property type="entry name" value="KH"/>
    <property type="match status" value="1"/>
</dbReference>
<keyword evidence="2" id="KW-0255">Endonuclease</keyword>
<dbReference type="PROSITE" id="PS50084">
    <property type="entry name" value="KH_TYPE_1"/>
    <property type="match status" value="1"/>
</dbReference>
<evidence type="ECO:0000256" key="4">
    <source>
        <dbReference type="ARBA" id="ARBA00022884"/>
    </source>
</evidence>
<keyword evidence="4" id="KW-0694">RNA-binding</keyword>
<organism evidence="8">
    <name type="scientific">marine metagenome</name>
    <dbReference type="NCBI Taxonomy" id="408172"/>
    <lineage>
        <taxon>unclassified sequences</taxon>
        <taxon>metagenomes</taxon>
        <taxon>ecological metagenomes</taxon>
    </lineage>
</organism>
<keyword evidence="6" id="KW-0472">Membrane</keyword>
<keyword evidence="1" id="KW-0540">Nuclease</keyword>
<dbReference type="Pfam" id="PF12072">
    <property type="entry name" value="RNase_Y_N"/>
    <property type="match status" value="1"/>
</dbReference>
<dbReference type="InterPro" id="IPR006674">
    <property type="entry name" value="HD_domain"/>
</dbReference>
<dbReference type="NCBIfam" id="TIGR00277">
    <property type="entry name" value="HDIG"/>
    <property type="match status" value="1"/>
</dbReference>
<dbReference type="PANTHER" id="PTHR12826">
    <property type="entry name" value="RIBONUCLEASE Y"/>
    <property type="match status" value="1"/>
</dbReference>
<keyword evidence="3" id="KW-0378">Hydrolase</keyword>
<dbReference type="GO" id="GO:0003723">
    <property type="term" value="F:RNA binding"/>
    <property type="evidence" value="ECO:0007669"/>
    <property type="project" value="UniProtKB-KW"/>
</dbReference>
<protein>
    <recommendedName>
        <fullName evidence="7">HD domain-containing protein</fullName>
    </recommendedName>
</protein>
<dbReference type="Gene3D" id="1.10.3210.10">
    <property type="entry name" value="Hypothetical protein af1432"/>
    <property type="match status" value="1"/>
</dbReference>
<dbReference type="SUPFAM" id="SSF54791">
    <property type="entry name" value="Eukaryotic type KH-domain (KH-domain type I)"/>
    <property type="match status" value="1"/>
</dbReference>
<evidence type="ECO:0000256" key="5">
    <source>
        <dbReference type="SAM" id="Coils"/>
    </source>
</evidence>
<dbReference type="InterPro" id="IPR006675">
    <property type="entry name" value="HDIG_dom"/>
</dbReference>
<dbReference type="GO" id="GO:0006402">
    <property type="term" value="P:mRNA catabolic process"/>
    <property type="evidence" value="ECO:0007669"/>
    <property type="project" value="InterPro"/>
</dbReference>
<dbReference type="SMART" id="SM00471">
    <property type="entry name" value="HDc"/>
    <property type="match status" value="1"/>
</dbReference>
<evidence type="ECO:0000256" key="3">
    <source>
        <dbReference type="ARBA" id="ARBA00022801"/>
    </source>
</evidence>
<dbReference type="GO" id="GO:0016020">
    <property type="term" value="C:membrane"/>
    <property type="evidence" value="ECO:0007669"/>
    <property type="project" value="InterPro"/>
</dbReference>
<feature type="coiled-coil region" evidence="5">
    <location>
        <begin position="74"/>
        <end position="126"/>
    </location>
</feature>
<keyword evidence="6" id="KW-0812">Transmembrane</keyword>
<dbReference type="CDD" id="cd22431">
    <property type="entry name" value="KH-I_RNaseY"/>
    <property type="match status" value="1"/>
</dbReference>
<dbReference type="EMBL" id="UINC01015803">
    <property type="protein sequence ID" value="SVA66284.1"/>
    <property type="molecule type" value="Genomic_DNA"/>
</dbReference>
<keyword evidence="6" id="KW-1133">Transmembrane helix</keyword>